<dbReference type="OrthoDB" id="3403180at2"/>
<evidence type="ECO:0000313" key="3">
    <source>
        <dbReference type="EMBL" id="ROP35284.1"/>
    </source>
</evidence>
<accession>A0A3N1GYC9</accession>
<evidence type="ECO:0000313" key="4">
    <source>
        <dbReference type="Proteomes" id="UP000268727"/>
    </source>
</evidence>
<dbReference type="AlphaFoldDB" id="A0A3N1GYC9"/>
<feature type="region of interest" description="Disordered" evidence="1">
    <location>
        <begin position="207"/>
        <end position="231"/>
    </location>
</feature>
<evidence type="ECO:0000256" key="1">
    <source>
        <dbReference type="SAM" id="MobiDB-lite"/>
    </source>
</evidence>
<reference evidence="3 4" key="1">
    <citation type="submission" date="2018-11" db="EMBL/GenBank/DDBJ databases">
        <title>Sequencing the genomes of 1000 actinobacteria strains.</title>
        <authorList>
            <person name="Klenk H.-P."/>
        </authorList>
    </citation>
    <scope>NUCLEOTIDE SEQUENCE [LARGE SCALE GENOMIC DNA]</scope>
    <source>
        <strain evidence="3 4">DSM 44231</strain>
    </source>
</reference>
<proteinExistence type="predicted"/>
<dbReference type="RefSeq" id="WP_123741456.1">
    <property type="nucleotide sequence ID" value="NZ_RJKM01000001.1"/>
</dbReference>
<feature type="compositionally biased region" description="Gly residues" evidence="1">
    <location>
        <begin position="214"/>
        <end position="231"/>
    </location>
</feature>
<feature type="region of interest" description="Disordered" evidence="1">
    <location>
        <begin position="270"/>
        <end position="300"/>
    </location>
</feature>
<gene>
    <name evidence="3" type="ORF">EDD40_0506</name>
</gene>
<name>A0A3N1GYC9_9PSEU</name>
<organism evidence="3 4">
    <name type="scientific">Saccharothrix texasensis</name>
    <dbReference type="NCBI Taxonomy" id="103734"/>
    <lineage>
        <taxon>Bacteria</taxon>
        <taxon>Bacillati</taxon>
        <taxon>Actinomycetota</taxon>
        <taxon>Actinomycetes</taxon>
        <taxon>Pseudonocardiales</taxon>
        <taxon>Pseudonocardiaceae</taxon>
        <taxon>Saccharothrix</taxon>
    </lineage>
</organism>
<feature type="compositionally biased region" description="Gly residues" evidence="1">
    <location>
        <begin position="270"/>
        <end position="295"/>
    </location>
</feature>
<evidence type="ECO:0000256" key="2">
    <source>
        <dbReference type="SAM" id="SignalP"/>
    </source>
</evidence>
<evidence type="ECO:0008006" key="5">
    <source>
        <dbReference type="Google" id="ProtNLM"/>
    </source>
</evidence>
<feature type="chain" id="PRO_5018194110" description="Outer membrane repeat protein" evidence="2">
    <location>
        <begin position="31"/>
        <end position="444"/>
    </location>
</feature>
<keyword evidence="2" id="KW-0732">Signal</keyword>
<comment type="caution">
    <text evidence="3">The sequence shown here is derived from an EMBL/GenBank/DDBJ whole genome shotgun (WGS) entry which is preliminary data.</text>
</comment>
<keyword evidence="4" id="KW-1185">Reference proteome</keyword>
<dbReference type="Proteomes" id="UP000268727">
    <property type="component" value="Unassembled WGS sequence"/>
</dbReference>
<sequence length="444" mass="41366">MSRSNDLLRRSLVPVATAGALALIAPPATAADADVPCDASALVESVAAANASSVPDVLSLTPNCVYTLTAPAVPGGREGLPAIAGKLTVHGNGATIARAADAPQFRLITNWGDLSLDHITLTGGHAQDAVGADSSGSGNAGGSGGAIENWGPLSISDSVLSGNAAGAGAPGADATSTAAAGRGGLGGSGGAISSYSSTSVPVTITGSTISGNVSGPGGRGGDGLGAGTGGRGGSGGFGGGVHTIGGTALRISGGVVTGNVAADGGVGGSGGVDGGGGGEGGSGGTGGGVDVGGRVGQSLSPSVTGVKITANRAGRGGDAGAAGPGGYAGWAGFGGSGGGVSVYRETLTLDRSWVSANAAGEAGAGVAPWPGSGGGIDTLDAHVTLVNGTVVTGNRPDNCDSVADVPGCVNVPVARARRGEAAVGRDLGVEDLTRAARAASVPAR</sequence>
<protein>
    <recommendedName>
        <fullName evidence="5">Outer membrane repeat protein</fullName>
    </recommendedName>
</protein>
<dbReference type="InterPro" id="IPR006311">
    <property type="entry name" value="TAT_signal"/>
</dbReference>
<feature type="signal peptide" evidence="2">
    <location>
        <begin position="1"/>
        <end position="30"/>
    </location>
</feature>
<dbReference type="PROSITE" id="PS51318">
    <property type="entry name" value="TAT"/>
    <property type="match status" value="1"/>
</dbReference>
<dbReference type="EMBL" id="RJKM01000001">
    <property type="protein sequence ID" value="ROP35284.1"/>
    <property type="molecule type" value="Genomic_DNA"/>
</dbReference>